<dbReference type="Proteomes" id="UP000184546">
    <property type="component" value="Unassembled WGS sequence"/>
</dbReference>
<evidence type="ECO:0000313" key="1">
    <source>
        <dbReference type="EMBL" id="OJK04285.1"/>
    </source>
</evidence>
<sequence length="542" mass="61561">MSLGYTTATPEMKASVAEMVDRMMKPKVKPDGLSFTMGWDVVASYSEKQINDLLQVRHRQSNTGMLQTLSFTYQEEDIQTEEYFDITYDLRFGPPLVQFDAHSLGQPMCTLEMEIVEGAQTVPTRKRNPVRPMPPGWKLRLHDIPLASVRGRISEEGAAVHSDIISSDRPVHFSMTEKETQHVVLGFQLANTSYKLTLVPPATGEPSPMMKALDLPRFEKYVNKYFQDDVHALSYSIASLNNVKRDDSPNLQPVKFQFATFKDHERGILSLFIQVKGGFATGRTQGLQSHWQNQWEDNGIQPIPKRFTASLLLSSNMLHRVLFQQAFKGQGWEATNMSPTNEAENRISATLKKPWTVPEQNYDYDRNSKFHVDGFTLELEKWPLTLTIRQDEPKGSPQVYAHWTIDQDVDWKAHTGIVPLGSGVIKAKFRLCDERDHNQPRRLDCKIRLDDESFGLDMQLNTKVFRMDQGKDHKSEIDFLTWERGMAGLWTQSPNVTLNSVGLGILRATNLLTPGGNSIDFNEEIGIKAPKDFLLVGDVLET</sequence>
<dbReference type="OrthoDB" id="5083627at2759"/>
<organism evidence="1 2">
    <name type="scientific">Aspergillus aculeatus (strain ATCC 16872 / CBS 172.66 / WB 5094)</name>
    <dbReference type="NCBI Taxonomy" id="690307"/>
    <lineage>
        <taxon>Eukaryota</taxon>
        <taxon>Fungi</taxon>
        <taxon>Dikarya</taxon>
        <taxon>Ascomycota</taxon>
        <taxon>Pezizomycotina</taxon>
        <taxon>Eurotiomycetes</taxon>
        <taxon>Eurotiomycetidae</taxon>
        <taxon>Eurotiales</taxon>
        <taxon>Aspergillaceae</taxon>
        <taxon>Aspergillus</taxon>
        <taxon>Aspergillus subgen. Circumdati</taxon>
    </lineage>
</organism>
<protein>
    <submittedName>
        <fullName evidence="1">Uncharacterized protein</fullName>
    </submittedName>
</protein>
<proteinExistence type="predicted"/>
<gene>
    <name evidence="1" type="ORF">ASPACDRAFT_108730</name>
</gene>
<reference evidence="2" key="1">
    <citation type="journal article" date="2017" name="Genome Biol.">
        <title>Comparative genomics reveals high biological diversity and specific adaptations in the industrially and medically important fungal genus Aspergillus.</title>
        <authorList>
            <person name="de Vries R.P."/>
            <person name="Riley R."/>
            <person name="Wiebenga A."/>
            <person name="Aguilar-Osorio G."/>
            <person name="Amillis S."/>
            <person name="Uchima C.A."/>
            <person name="Anderluh G."/>
            <person name="Asadollahi M."/>
            <person name="Askin M."/>
            <person name="Barry K."/>
            <person name="Battaglia E."/>
            <person name="Bayram O."/>
            <person name="Benocci T."/>
            <person name="Braus-Stromeyer S.A."/>
            <person name="Caldana C."/>
            <person name="Canovas D."/>
            <person name="Cerqueira G.C."/>
            <person name="Chen F."/>
            <person name="Chen W."/>
            <person name="Choi C."/>
            <person name="Clum A."/>
            <person name="Dos Santos R.A."/>
            <person name="Damasio A.R."/>
            <person name="Diallinas G."/>
            <person name="Emri T."/>
            <person name="Fekete E."/>
            <person name="Flipphi M."/>
            <person name="Freyberg S."/>
            <person name="Gallo A."/>
            <person name="Gournas C."/>
            <person name="Habgood R."/>
            <person name="Hainaut M."/>
            <person name="Harispe M.L."/>
            <person name="Henrissat B."/>
            <person name="Hilden K.S."/>
            <person name="Hope R."/>
            <person name="Hossain A."/>
            <person name="Karabika E."/>
            <person name="Karaffa L."/>
            <person name="Karanyi Z."/>
            <person name="Krasevec N."/>
            <person name="Kuo A."/>
            <person name="Kusch H."/>
            <person name="LaButti K."/>
            <person name="Lagendijk E.L."/>
            <person name="Lapidus A."/>
            <person name="Levasseur A."/>
            <person name="Lindquist E."/>
            <person name="Lipzen A."/>
            <person name="Logrieco A.F."/>
            <person name="MacCabe A."/>
            <person name="Maekelae M.R."/>
            <person name="Malavazi I."/>
            <person name="Melin P."/>
            <person name="Meyer V."/>
            <person name="Mielnichuk N."/>
            <person name="Miskei M."/>
            <person name="Molnar A.P."/>
            <person name="Mule G."/>
            <person name="Ngan C.Y."/>
            <person name="Orejas M."/>
            <person name="Orosz E."/>
            <person name="Ouedraogo J.P."/>
            <person name="Overkamp K.M."/>
            <person name="Park H.-S."/>
            <person name="Perrone G."/>
            <person name="Piumi F."/>
            <person name="Punt P.J."/>
            <person name="Ram A.F."/>
            <person name="Ramon A."/>
            <person name="Rauscher S."/>
            <person name="Record E."/>
            <person name="Riano-Pachon D.M."/>
            <person name="Robert V."/>
            <person name="Roehrig J."/>
            <person name="Ruller R."/>
            <person name="Salamov A."/>
            <person name="Salih N.S."/>
            <person name="Samson R.A."/>
            <person name="Sandor E."/>
            <person name="Sanguinetti M."/>
            <person name="Schuetze T."/>
            <person name="Sepcic K."/>
            <person name="Shelest E."/>
            <person name="Sherlock G."/>
            <person name="Sophianopoulou V."/>
            <person name="Squina F.M."/>
            <person name="Sun H."/>
            <person name="Susca A."/>
            <person name="Todd R.B."/>
            <person name="Tsang A."/>
            <person name="Unkles S.E."/>
            <person name="van de Wiele N."/>
            <person name="van Rossen-Uffink D."/>
            <person name="Oliveira J.V."/>
            <person name="Vesth T.C."/>
            <person name="Visser J."/>
            <person name="Yu J.-H."/>
            <person name="Zhou M."/>
            <person name="Andersen M.R."/>
            <person name="Archer D.B."/>
            <person name="Baker S.E."/>
            <person name="Benoit I."/>
            <person name="Brakhage A.A."/>
            <person name="Braus G.H."/>
            <person name="Fischer R."/>
            <person name="Frisvad J.C."/>
            <person name="Goldman G.H."/>
            <person name="Houbraken J."/>
            <person name="Oakley B."/>
            <person name="Pocsi I."/>
            <person name="Scazzocchio C."/>
            <person name="Seiboth B."/>
            <person name="vanKuyk P.A."/>
            <person name="Wortman J."/>
            <person name="Dyer P.S."/>
            <person name="Grigoriev I.V."/>
        </authorList>
    </citation>
    <scope>NUCLEOTIDE SEQUENCE [LARGE SCALE GENOMIC DNA]</scope>
    <source>
        <strain evidence="2">ATCC 16872 / CBS 172.66 / WB 5094</strain>
    </source>
</reference>
<name>A0A1L9X761_ASPA1</name>
<evidence type="ECO:0000313" key="2">
    <source>
        <dbReference type="Proteomes" id="UP000184546"/>
    </source>
</evidence>
<keyword evidence="2" id="KW-1185">Reference proteome</keyword>
<dbReference type="EMBL" id="KV878970">
    <property type="protein sequence ID" value="OJK04285.1"/>
    <property type="molecule type" value="Genomic_DNA"/>
</dbReference>
<dbReference type="AlphaFoldDB" id="A0A1L9X761"/>
<dbReference type="GeneID" id="30969126"/>
<dbReference type="VEuPathDB" id="FungiDB:ASPACDRAFT_108730"/>
<accession>A0A1L9X761</accession>
<dbReference type="RefSeq" id="XP_020060624.1">
    <property type="nucleotide sequence ID" value="XM_020195312.1"/>
</dbReference>
<dbReference type="OMA" id="RANISMS"/>